<evidence type="ECO:0000313" key="7">
    <source>
        <dbReference type="Proteomes" id="UP000190367"/>
    </source>
</evidence>
<dbReference type="Pfam" id="PF16925">
    <property type="entry name" value="TetR_C_13"/>
    <property type="match status" value="1"/>
</dbReference>
<dbReference type="RefSeq" id="WP_078672641.1">
    <property type="nucleotide sequence ID" value="NZ_FUWZ01000006.1"/>
</dbReference>
<keyword evidence="1" id="KW-0805">Transcription regulation</keyword>
<gene>
    <name evidence="6" type="ORF">SAMN04488128_106291</name>
</gene>
<reference evidence="7" key="1">
    <citation type="submission" date="2017-02" db="EMBL/GenBank/DDBJ databases">
        <authorList>
            <person name="Varghese N."/>
            <person name="Submissions S."/>
        </authorList>
    </citation>
    <scope>NUCLEOTIDE SEQUENCE [LARGE SCALE GENOMIC DNA]</scope>
    <source>
        <strain evidence="7">DSM 22224</strain>
    </source>
</reference>
<dbReference type="EMBL" id="FUWZ01000006">
    <property type="protein sequence ID" value="SKA43951.1"/>
    <property type="molecule type" value="Genomic_DNA"/>
</dbReference>
<evidence type="ECO:0000313" key="6">
    <source>
        <dbReference type="EMBL" id="SKA43951.1"/>
    </source>
</evidence>
<dbReference type="InterPro" id="IPR011075">
    <property type="entry name" value="TetR_C"/>
</dbReference>
<evidence type="ECO:0000256" key="1">
    <source>
        <dbReference type="ARBA" id="ARBA00023015"/>
    </source>
</evidence>
<keyword evidence="3" id="KW-0804">Transcription</keyword>
<dbReference type="Gene3D" id="1.10.10.60">
    <property type="entry name" value="Homeodomain-like"/>
    <property type="match status" value="1"/>
</dbReference>
<evidence type="ECO:0000256" key="3">
    <source>
        <dbReference type="ARBA" id="ARBA00023163"/>
    </source>
</evidence>
<dbReference type="InterPro" id="IPR001647">
    <property type="entry name" value="HTH_TetR"/>
</dbReference>
<dbReference type="STRING" id="634771.SAMN04488128_106291"/>
<proteinExistence type="predicted"/>
<dbReference type="Pfam" id="PF00440">
    <property type="entry name" value="TetR_N"/>
    <property type="match status" value="1"/>
</dbReference>
<evidence type="ECO:0000259" key="5">
    <source>
        <dbReference type="Pfam" id="PF16925"/>
    </source>
</evidence>
<feature type="domain" description="HTH tetR-type" evidence="4">
    <location>
        <begin position="17"/>
        <end position="58"/>
    </location>
</feature>
<sequence>MRGRPVTYDSDAVVLKAQEVFWEKGYSATSLQDLQTATQMGSGSLYNTFPGGKKELFSKALRQRREAFQAFKRELKQHASPVDLIKDFFRSLADADEHTHLKGCIIANTVTALAFVDQELETEAVSILKDVERMFAETIREAQKSGAIANPADAAVLGRYLVTCWNGLNVTRRMYPDKEKLKELIEMQLSILQ</sequence>
<dbReference type="PANTHER" id="PTHR47506:SF1">
    <property type="entry name" value="HTH-TYPE TRANSCRIPTIONAL REGULATOR YJDC"/>
    <property type="match status" value="1"/>
</dbReference>
<dbReference type="PANTHER" id="PTHR47506">
    <property type="entry name" value="TRANSCRIPTIONAL REGULATORY PROTEIN"/>
    <property type="match status" value="1"/>
</dbReference>
<dbReference type="SUPFAM" id="SSF46689">
    <property type="entry name" value="Homeodomain-like"/>
    <property type="match status" value="1"/>
</dbReference>
<name>A0A1T4TUG7_9BACT</name>
<dbReference type="SUPFAM" id="SSF48498">
    <property type="entry name" value="Tetracyclin repressor-like, C-terminal domain"/>
    <property type="match status" value="1"/>
</dbReference>
<organism evidence="6 7">
    <name type="scientific">Chitinophaga eiseniae</name>
    <dbReference type="NCBI Taxonomy" id="634771"/>
    <lineage>
        <taxon>Bacteria</taxon>
        <taxon>Pseudomonadati</taxon>
        <taxon>Bacteroidota</taxon>
        <taxon>Chitinophagia</taxon>
        <taxon>Chitinophagales</taxon>
        <taxon>Chitinophagaceae</taxon>
        <taxon>Chitinophaga</taxon>
    </lineage>
</organism>
<dbReference type="InterPro" id="IPR009057">
    <property type="entry name" value="Homeodomain-like_sf"/>
</dbReference>
<feature type="domain" description="Tetracyclin repressor-like C-terminal" evidence="5">
    <location>
        <begin position="89"/>
        <end position="185"/>
    </location>
</feature>
<protein>
    <submittedName>
        <fullName evidence="6">Transcriptional regulator, TetR family</fullName>
    </submittedName>
</protein>
<dbReference type="Gene3D" id="1.10.357.10">
    <property type="entry name" value="Tetracycline Repressor, domain 2"/>
    <property type="match status" value="1"/>
</dbReference>
<evidence type="ECO:0000259" key="4">
    <source>
        <dbReference type="Pfam" id="PF00440"/>
    </source>
</evidence>
<keyword evidence="2" id="KW-0238">DNA-binding</keyword>
<dbReference type="OrthoDB" id="9795242at2"/>
<accession>A0A1T4TUG7</accession>
<dbReference type="AlphaFoldDB" id="A0A1T4TUG7"/>
<keyword evidence="7" id="KW-1185">Reference proteome</keyword>
<dbReference type="Proteomes" id="UP000190367">
    <property type="component" value="Unassembled WGS sequence"/>
</dbReference>
<evidence type="ECO:0000256" key="2">
    <source>
        <dbReference type="ARBA" id="ARBA00023125"/>
    </source>
</evidence>
<dbReference type="InterPro" id="IPR036271">
    <property type="entry name" value="Tet_transcr_reg_TetR-rel_C_sf"/>
</dbReference>
<dbReference type="GO" id="GO:0003677">
    <property type="term" value="F:DNA binding"/>
    <property type="evidence" value="ECO:0007669"/>
    <property type="project" value="UniProtKB-KW"/>
</dbReference>